<protein>
    <recommendedName>
        <fullName evidence="2">Carboxypeptidase</fullName>
        <ecNumber evidence="2">3.4.16.-</ecNumber>
    </recommendedName>
</protein>
<dbReference type="Pfam" id="PF00450">
    <property type="entry name" value="Peptidase_S10"/>
    <property type="match status" value="3"/>
</dbReference>
<comment type="caution">
    <text evidence="5">The sequence shown here is derived from an EMBL/GenBank/DDBJ whole genome shotgun (WGS) entry which is preliminary data.</text>
</comment>
<dbReference type="Proteomes" id="UP001303046">
    <property type="component" value="Unassembled WGS sequence"/>
</dbReference>
<dbReference type="PANTHER" id="PTHR11802:SF480">
    <property type="entry name" value="CARBOXYPEPTIDASE"/>
    <property type="match status" value="1"/>
</dbReference>
<feature type="domain" description="Lipid-binding serum glycoprotein C-terminal" evidence="4">
    <location>
        <begin position="1679"/>
        <end position="1889"/>
    </location>
</feature>
<evidence type="ECO:0000256" key="3">
    <source>
        <dbReference type="SAM" id="MobiDB-lite"/>
    </source>
</evidence>
<dbReference type="PRINTS" id="PR00724">
    <property type="entry name" value="CRBOXYPTASEC"/>
</dbReference>
<dbReference type="InterPro" id="IPR018202">
    <property type="entry name" value="Ser_caboxypep_ser_AS"/>
</dbReference>
<gene>
    <name evidence="5" type="primary">Necator_chrX.g21415</name>
    <name evidence="5" type="ORF">RB195_021254</name>
</gene>
<proteinExistence type="inferred from homology"/>
<dbReference type="EC" id="3.4.16.-" evidence="2"/>
<evidence type="ECO:0000256" key="1">
    <source>
        <dbReference type="ARBA" id="ARBA00009431"/>
    </source>
</evidence>
<evidence type="ECO:0000313" key="5">
    <source>
        <dbReference type="EMBL" id="KAK6759564.1"/>
    </source>
</evidence>
<dbReference type="Pfam" id="PF02886">
    <property type="entry name" value="LBP_BPI_CETP_C"/>
    <property type="match status" value="1"/>
</dbReference>
<dbReference type="InterPro" id="IPR001124">
    <property type="entry name" value="Lipid-bd_serum_glycop_C"/>
</dbReference>
<comment type="similarity">
    <text evidence="1 2">Belongs to the peptidase S10 family.</text>
</comment>
<feature type="compositionally biased region" description="Low complexity" evidence="3">
    <location>
        <begin position="1345"/>
        <end position="1373"/>
    </location>
</feature>
<evidence type="ECO:0000313" key="6">
    <source>
        <dbReference type="Proteomes" id="UP001303046"/>
    </source>
</evidence>
<feature type="compositionally biased region" description="Polar residues" evidence="3">
    <location>
        <begin position="1334"/>
        <end position="1344"/>
    </location>
</feature>
<reference evidence="5 6" key="1">
    <citation type="submission" date="2023-08" db="EMBL/GenBank/DDBJ databases">
        <title>A Necator americanus chromosomal reference genome.</title>
        <authorList>
            <person name="Ilik V."/>
            <person name="Petrzelkova K.J."/>
            <person name="Pardy F."/>
            <person name="Fuh T."/>
            <person name="Niatou-Singa F.S."/>
            <person name="Gouil Q."/>
            <person name="Baker L."/>
            <person name="Ritchie M.E."/>
            <person name="Jex A.R."/>
            <person name="Gazzola D."/>
            <person name="Li H."/>
            <person name="Toshio Fujiwara R."/>
            <person name="Zhan B."/>
            <person name="Aroian R.V."/>
            <person name="Pafco B."/>
            <person name="Schwarz E.M."/>
        </authorList>
    </citation>
    <scope>NUCLEOTIDE SEQUENCE [LARGE SCALE GENOMIC DNA]</scope>
    <source>
        <strain evidence="5 6">Aroian</strain>
        <tissue evidence="5">Whole animal</tissue>
    </source>
</reference>
<keyword evidence="2" id="KW-0645">Protease</keyword>
<dbReference type="PROSITE" id="PS00560">
    <property type="entry name" value="CARBOXYPEPT_SER_HIS"/>
    <property type="match status" value="3"/>
</dbReference>
<dbReference type="InterPro" id="IPR001563">
    <property type="entry name" value="Peptidase_S10"/>
</dbReference>
<evidence type="ECO:0000259" key="4">
    <source>
        <dbReference type="SMART" id="SM00329"/>
    </source>
</evidence>
<dbReference type="Gene3D" id="3.40.50.1820">
    <property type="entry name" value="alpha/beta hydrolase"/>
    <property type="match status" value="4"/>
</dbReference>
<sequence length="1918" mass="213087">MVQPIIQAGNLPGLNLVGMAVGNGELSAIQQLNSIIHMAYFHGLYGKQEWDSLQKCCPKTGSSTWFEYCDFSQFITFDSAGNAQAKVGSGDCGTIVAQMGQTDIWNSINDVYNIYQDCYQQSSKVFGSRIKSHQRQGIIEYFVDQGQQVSTYSTDSQGGFQCYASDAAAQYLNQQDVRNALHIVSTAGNWSSCNDDMNANYIQQHNDTGKVFDDIMRSGYPLRMLIYNGDVDQACNFLGDQWFIEAVAARWNMTVSKVFKSWWYRTQIAGYTKQFTYQSSSIDLLTVKGAGHLVPSDRPGPALQMFMNFLRGNDYNAAVPFSDQLHPLKQEYKVQETLTGERTGVPVSGPTTARALKLKSRRISKNKSVTPRVRSESVSVSPPKIGTKQDDLVTDLPGLTWKPNFNHYSGYLTASPGNYLHYWLTESQKSPETAPLILWLNGGPGCSSLGGLFEELGPFHVNPDGTTLFENVFSWNKVGNVLFLESPRDVGFSYRASNVTDTLYNDDYTASDNVLALASFFAKFPEYKKRPFFITGESYGGVYVPTLTSLLIKKIQSTGADSMSYVNLIGVAIGNGEMSAIQQINSAVSLLYFRGEHGKSDYDALSKCCNSSSPQTYCDFVSYITIDAAGNVSPRVNDNSTAGQCGRLVVQQGFNDVWETANDVYNTFQDCYSTMSVDSKSRQKRSVDMPPLMNTKPFVDQAKKINYKSTDSNGGFSCFSGDVAEAYLNLPAVRSAIHIPGDLLHWTDCNDNMNDNYIQQHNDTTDVFVDILNSGYPLRFLIYNGDVDMACQFLGDEWFIEKLAVDNGMTSNTRAPWNYTQGSFMPRIGGYVKSFQYKNRVSFDLLTVKGAGHFVPTDRPGPALQMIYNFVNKLDYNTNLTLSLDRQPLLSNYQPTVPTVSRMRVDKVDDLPGLTFMPNFNQHSGYLRASAGNYLHYWFVESQNNPRTDPLVLWLTGGPGCSSLGALLTENGPFHPNPDGSTLFENVYSWNKANEINLNLVGMSIGNGMISTIQDIRSLPDFMYFHGIYGKTDWDQLHKCCPASNGNASANYCNYDYFVTVDQQGNVNPKKFTDPTDQNCAQMVVNLAFTRVWNTENFIYNLYQDCYTQTTAMFGSASESKSRVHYDGPARFTHSFAAQMSGIVPSASTLDPLSTDNFGGFQCYMVDGASSYLSQSHVRQALHVPDFVQSWNFCSDIVGNNYILQYNDTTPVFQDILNSGYNLRVLVYNGDADTACSMFEAEWMIESFARENNMVIPSQRGPWMYAQQIAGYTKRFQKNSLTLDLLTVKGAGHFVPTDRPGPALQMISNFFAGHSNYNNPVPFDLTRQPLLPQYTENGNGPISGNSTTSPASKTTTTTTTKPPVTSNVTITTTTKPPVTSNVTITTSAITGNTTSVSMENQKTMRIRLLLAVLTGFVESQNLASEVSDSSVRVLDALVVAGFDLMANYLGERVKRFLGAGELIFNISAAVSPEMRITLTSVRVTDFDAASFASKMIAIPGKGIAWRGSNLNVTVLTSFHLNTPTGELTGSSPLSFDRTNVELLLWTGVNADGHLKTDLVTCKVAANNVELTLAAADKAIANYLPVIMHFIKERIEQAICPSFHAELVPVVSNRLMNTPMSAALFEHFFVNYGLLSPVEYSDTRVSMRHRGNAFGILRQGRTRLNDFRLPFRAPPLVEGPSSDKMVDFILSNYTMSSLLFWMDQYRKFDYEISRTAQNNSAIAGYLKTDCPGDDICAGTLFPALGQRFPGGEVIIKSHTISYPRMTINDGNATIYIDSRVDAFVQQGDRTRRFLTSAMDAEAKLEKFTFRNYVLNADMHIERFKIREVASLVDGIDEGSLEFLVNALTELILNEDMAKKLKGGIHFPIIFDFEQTSSEVVFEKDRIRISADYCFGDICRTATVAENKDNAIDYYDVVQG</sequence>
<dbReference type="PANTHER" id="PTHR11802">
    <property type="entry name" value="SERINE PROTEASE FAMILY S10 SERINE CARBOXYPEPTIDASE"/>
    <property type="match status" value="1"/>
</dbReference>
<dbReference type="InterPro" id="IPR033124">
    <property type="entry name" value="Ser_caboxypep_his_AS"/>
</dbReference>
<keyword evidence="2" id="KW-0378">Hydrolase</keyword>
<feature type="region of interest" description="Disordered" evidence="3">
    <location>
        <begin position="366"/>
        <end position="386"/>
    </location>
</feature>
<accession>A0ABR1EA52</accession>
<dbReference type="EMBL" id="JAVFWL010000006">
    <property type="protein sequence ID" value="KAK6759564.1"/>
    <property type="molecule type" value="Genomic_DNA"/>
</dbReference>
<dbReference type="Gene3D" id="3.15.10.10">
    <property type="entry name" value="Bactericidal permeability-increasing protein, domain 1"/>
    <property type="match status" value="1"/>
</dbReference>
<feature type="region of interest" description="Disordered" evidence="3">
    <location>
        <begin position="1331"/>
        <end position="1373"/>
    </location>
</feature>
<feature type="compositionally biased region" description="Low complexity" evidence="3">
    <location>
        <begin position="368"/>
        <end position="383"/>
    </location>
</feature>
<dbReference type="InterPro" id="IPR017943">
    <property type="entry name" value="Bactericidal_perm-incr_a/b_dom"/>
</dbReference>
<name>A0ABR1EA52_NECAM</name>
<evidence type="ECO:0000256" key="2">
    <source>
        <dbReference type="RuleBase" id="RU361156"/>
    </source>
</evidence>
<dbReference type="PROSITE" id="PS00131">
    <property type="entry name" value="CARBOXYPEPT_SER_SER"/>
    <property type="match status" value="1"/>
</dbReference>
<keyword evidence="2" id="KW-0121">Carboxypeptidase</keyword>
<keyword evidence="6" id="KW-1185">Reference proteome</keyword>
<dbReference type="SMART" id="SM00329">
    <property type="entry name" value="BPI2"/>
    <property type="match status" value="1"/>
</dbReference>
<dbReference type="Gene3D" id="3.15.20.10">
    <property type="entry name" value="Bactericidal permeability-increasing protein, domain 2"/>
    <property type="match status" value="1"/>
</dbReference>
<organism evidence="5 6">
    <name type="scientific">Necator americanus</name>
    <name type="common">Human hookworm</name>
    <dbReference type="NCBI Taxonomy" id="51031"/>
    <lineage>
        <taxon>Eukaryota</taxon>
        <taxon>Metazoa</taxon>
        <taxon>Ecdysozoa</taxon>
        <taxon>Nematoda</taxon>
        <taxon>Chromadorea</taxon>
        <taxon>Rhabditida</taxon>
        <taxon>Rhabditina</taxon>
        <taxon>Rhabditomorpha</taxon>
        <taxon>Strongyloidea</taxon>
        <taxon>Ancylostomatidae</taxon>
        <taxon>Bunostominae</taxon>
        <taxon>Necator</taxon>
    </lineage>
</organism>
<dbReference type="SUPFAM" id="SSF53474">
    <property type="entry name" value="alpha/beta-Hydrolases"/>
    <property type="match status" value="3"/>
</dbReference>
<dbReference type="InterPro" id="IPR029058">
    <property type="entry name" value="AB_hydrolase_fold"/>
</dbReference>
<dbReference type="SUPFAM" id="SSF55394">
    <property type="entry name" value="Bactericidal permeability-increasing protein, BPI"/>
    <property type="match status" value="2"/>
</dbReference>